<evidence type="ECO:0000313" key="2">
    <source>
        <dbReference type="EMBL" id="GFU12650.1"/>
    </source>
</evidence>
<evidence type="ECO:0000313" key="3">
    <source>
        <dbReference type="Proteomes" id="UP000887013"/>
    </source>
</evidence>
<dbReference type="Proteomes" id="UP000887013">
    <property type="component" value="Unassembled WGS sequence"/>
</dbReference>
<name>A0A8X6QDI4_NEPPI</name>
<dbReference type="AlphaFoldDB" id="A0A8X6QDI4"/>
<dbReference type="EMBL" id="BMAW01125498">
    <property type="protein sequence ID" value="GFU12650.1"/>
    <property type="molecule type" value="Genomic_DNA"/>
</dbReference>
<protein>
    <submittedName>
        <fullName evidence="2">Uncharacterized protein</fullName>
    </submittedName>
</protein>
<comment type="caution">
    <text evidence="2">The sequence shown here is derived from an EMBL/GenBank/DDBJ whole genome shotgun (WGS) entry which is preliminary data.</text>
</comment>
<organism evidence="2 3">
    <name type="scientific">Nephila pilipes</name>
    <name type="common">Giant wood spider</name>
    <name type="synonym">Nephila maculata</name>
    <dbReference type="NCBI Taxonomy" id="299642"/>
    <lineage>
        <taxon>Eukaryota</taxon>
        <taxon>Metazoa</taxon>
        <taxon>Ecdysozoa</taxon>
        <taxon>Arthropoda</taxon>
        <taxon>Chelicerata</taxon>
        <taxon>Arachnida</taxon>
        <taxon>Araneae</taxon>
        <taxon>Araneomorphae</taxon>
        <taxon>Entelegynae</taxon>
        <taxon>Araneoidea</taxon>
        <taxon>Nephilidae</taxon>
        <taxon>Nephila</taxon>
    </lineage>
</organism>
<reference evidence="2" key="1">
    <citation type="submission" date="2020-08" db="EMBL/GenBank/DDBJ databases">
        <title>Multicomponent nature underlies the extraordinary mechanical properties of spider dragline silk.</title>
        <authorList>
            <person name="Kono N."/>
            <person name="Nakamura H."/>
            <person name="Mori M."/>
            <person name="Yoshida Y."/>
            <person name="Ohtoshi R."/>
            <person name="Malay A.D."/>
            <person name="Moran D.A.P."/>
            <person name="Tomita M."/>
            <person name="Numata K."/>
            <person name="Arakawa K."/>
        </authorList>
    </citation>
    <scope>NUCLEOTIDE SEQUENCE</scope>
</reference>
<accession>A0A8X6QDI4</accession>
<gene>
    <name evidence="2" type="ORF">NPIL_46021</name>
</gene>
<keyword evidence="3" id="KW-1185">Reference proteome</keyword>
<evidence type="ECO:0000256" key="1">
    <source>
        <dbReference type="SAM" id="MobiDB-lite"/>
    </source>
</evidence>
<feature type="region of interest" description="Disordered" evidence="1">
    <location>
        <begin position="1"/>
        <end position="22"/>
    </location>
</feature>
<sequence length="109" mass="12894">MQLIYSLSPPPQKKNQKQWRPKESDVNAVLRLPLTPFNWFKYIAYSLLNTTSTTFQSFAKQSKNNSLVFYRSESSFIMIMPHHTFPLKLRRSIQQEVLRPPAYNVNLFL</sequence>
<proteinExistence type="predicted"/>